<accession>A0ABV7NKN5</accession>
<dbReference type="EC" id="1.1.1.-" evidence="3"/>
<name>A0ABV7NKN5_9SPHN</name>
<keyword evidence="2 3" id="KW-0560">Oxidoreductase</keyword>
<gene>
    <name evidence="3" type="ORF">ACFOKF_19320</name>
</gene>
<evidence type="ECO:0000313" key="4">
    <source>
        <dbReference type="Proteomes" id="UP001595681"/>
    </source>
</evidence>
<organism evidence="3 4">
    <name type="scientific">Sphingobium rhizovicinum</name>
    <dbReference type="NCBI Taxonomy" id="432308"/>
    <lineage>
        <taxon>Bacteria</taxon>
        <taxon>Pseudomonadati</taxon>
        <taxon>Pseudomonadota</taxon>
        <taxon>Alphaproteobacteria</taxon>
        <taxon>Sphingomonadales</taxon>
        <taxon>Sphingomonadaceae</taxon>
        <taxon>Sphingobium</taxon>
    </lineage>
</organism>
<evidence type="ECO:0000256" key="1">
    <source>
        <dbReference type="ARBA" id="ARBA00006484"/>
    </source>
</evidence>
<protein>
    <submittedName>
        <fullName evidence="3">SDR family NAD(P)-dependent oxidoreductase</fullName>
        <ecNumber evidence="3">1.1.1.-</ecNumber>
    </submittedName>
</protein>
<dbReference type="CDD" id="cd05233">
    <property type="entry name" value="SDR_c"/>
    <property type="match status" value="1"/>
</dbReference>
<evidence type="ECO:0000256" key="2">
    <source>
        <dbReference type="ARBA" id="ARBA00023002"/>
    </source>
</evidence>
<dbReference type="RefSeq" id="WP_380798008.1">
    <property type="nucleotide sequence ID" value="NZ_JBHRVU010000005.1"/>
</dbReference>
<dbReference type="Pfam" id="PF13561">
    <property type="entry name" value="adh_short_C2"/>
    <property type="match status" value="1"/>
</dbReference>
<dbReference type="GO" id="GO:0016491">
    <property type="term" value="F:oxidoreductase activity"/>
    <property type="evidence" value="ECO:0007669"/>
    <property type="project" value="UniProtKB-KW"/>
</dbReference>
<dbReference type="PRINTS" id="PR00081">
    <property type="entry name" value="GDHRDH"/>
</dbReference>
<dbReference type="PANTHER" id="PTHR24321:SF8">
    <property type="entry name" value="ESTRADIOL 17-BETA-DEHYDROGENASE 8-RELATED"/>
    <property type="match status" value="1"/>
</dbReference>
<dbReference type="InterPro" id="IPR036291">
    <property type="entry name" value="NAD(P)-bd_dom_sf"/>
</dbReference>
<dbReference type="EMBL" id="JBHRVU010000005">
    <property type="protein sequence ID" value="MFC3443308.1"/>
    <property type="molecule type" value="Genomic_DNA"/>
</dbReference>
<dbReference type="SUPFAM" id="SSF51735">
    <property type="entry name" value="NAD(P)-binding Rossmann-fold domains"/>
    <property type="match status" value="1"/>
</dbReference>
<comment type="similarity">
    <text evidence="1">Belongs to the short-chain dehydrogenases/reductases (SDR) family.</text>
</comment>
<reference evidence="4" key="1">
    <citation type="journal article" date="2019" name="Int. J. Syst. Evol. Microbiol.">
        <title>The Global Catalogue of Microorganisms (GCM) 10K type strain sequencing project: providing services to taxonomists for standard genome sequencing and annotation.</title>
        <authorList>
            <consortium name="The Broad Institute Genomics Platform"/>
            <consortium name="The Broad Institute Genome Sequencing Center for Infectious Disease"/>
            <person name="Wu L."/>
            <person name="Ma J."/>
        </authorList>
    </citation>
    <scope>NUCLEOTIDE SEQUENCE [LARGE SCALE GENOMIC DNA]</scope>
    <source>
        <strain evidence="4">CCM 7491</strain>
    </source>
</reference>
<dbReference type="Proteomes" id="UP001595681">
    <property type="component" value="Unassembled WGS sequence"/>
</dbReference>
<dbReference type="PANTHER" id="PTHR24321">
    <property type="entry name" value="DEHYDROGENASES, SHORT CHAIN"/>
    <property type="match status" value="1"/>
</dbReference>
<comment type="caution">
    <text evidence="3">The sequence shown here is derived from an EMBL/GenBank/DDBJ whole genome shotgun (WGS) entry which is preliminary data.</text>
</comment>
<proteinExistence type="inferred from homology"/>
<dbReference type="InterPro" id="IPR002347">
    <property type="entry name" value="SDR_fam"/>
</dbReference>
<dbReference type="PRINTS" id="PR00080">
    <property type="entry name" value="SDRFAMILY"/>
</dbReference>
<evidence type="ECO:0000313" key="3">
    <source>
        <dbReference type="EMBL" id="MFC3443308.1"/>
    </source>
</evidence>
<dbReference type="Gene3D" id="3.40.50.720">
    <property type="entry name" value="NAD(P)-binding Rossmann-like Domain"/>
    <property type="match status" value="1"/>
</dbReference>
<keyword evidence="4" id="KW-1185">Reference proteome</keyword>
<sequence>MSAGKLNGKTVFILGAGAPGGIASAIAALFRDEGATIALGSPDIASAEAVAADCKAVGIVKVDILDEQSIHDGVQKAAGLLGGSIDVAINAAGVNRNAPLAEETYDALLFQAKIHFIGTALFIKEAAEAMPNGGSIITMSSVTAELTTPRLAAYAGSKAAADKVVKVAAVEYGDRGIRVNSLAPGLTSTPMTAAYFADEKVVNAFQREIPIGRLSTVEDVAAGALWLASDDCIATGDCIRVSGGAHLRRLPVARDFV</sequence>